<reference evidence="2" key="1">
    <citation type="submission" date="2022-07" db="EMBL/GenBank/DDBJ databases">
        <title>Arcobacter roscoffensis sp. nov., a marine bacterium isolated from coastal seawater collected from Roscoff, France.</title>
        <authorList>
            <person name="Pascual J."/>
            <person name="Lepeaux C."/>
            <person name="Methner A."/>
            <person name="Overmann J."/>
        </authorList>
    </citation>
    <scope>NUCLEOTIDE SEQUENCE</scope>
    <source>
        <strain evidence="2">ARW1-2F2</strain>
    </source>
</reference>
<feature type="transmembrane region" description="Helical" evidence="1">
    <location>
        <begin position="20"/>
        <end position="38"/>
    </location>
</feature>
<keyword evidence="1" id="KW-0472">Membrane</keyword>
<evidence type="ECO:0000313" key="2">
    <source>
        <dbReference type="EMBL" id="UTJ07196.1"/>
    </source>
</evidence>
<gene>
    <name evidence="2" type="ORF">NJU99_03660</name>
</gene>
<evidence type="ECO:0000313" key="3">
    <source>
        <dbReference type="Proteomes" id="UP001060012"/>
    </source>
</evidence>
<keyword evidence="3" id="KW-1185">Reference proteome</keyword>
<dbReference type="EMBL" id="CP100595">
    <property type="protein sequence ID" value="UTJ07196.1"/>
    <property type="molecule type" value="Genomic_DNA"/>
</dbReference>
<protein>
    <recommendedName>
        <fullName evidence="4">Prepilin-type N-terminal cleavage/methylation domain-containing protein</fullName>
    </recommendedName>
</protein>
<dbReference type="Proteomes" id="UP001060012">
    <property type="component" value="Chromosome"/>
</dbReference>
<organism evidence="2 3">
    <name type="scientific">Arcobacter roscoffensis</name>
    <dbReference type="NCBI Taxonomy" id="2961520"/>
    <lineage>
        <taxon>Bacteria</taxon>
        <taxon>Pseudomonadati</taxon>
        <taxon>Campylobacterota</taxon>
        <taxon>Epsilonproteobacteria</taxon>
        <taxon>Campylobacterales</taxon>
        <taxon>Arcobacteraceae</taxon>
        <taxon>Arcobacter</taxon>
    </lineage>
</organism>
<accession>A0ABY5E8U4</accession>
<sequence length="123" mass="14525">MKIKQSNCSNMKSSFSLLELILTTLISSIVIVYSLVFIKELYTNSDTIQKQEIAKIDLLATKAFLDKKADFYEDIKYRDSTIFYKNSILLENITDFKMKKEQSLIKIDIKYKNEIFLNWIFKI</sequence>
<evidence type="ECO:0008006" key="4">
    <source>
        <dbReference type="Google" id="ProtNLM"/>
    </source>
</evidence>
<evidence type="ECO:0000256" key="1">
    <source>
        <dbReference type="SAM" id="Phobius"/>
    </source>
</evidence>
<keyword evidence="1" id="KW-1133">Transmembrane helix</keyword>
<proteinExistence type="predicted"/>
<keyword evidence="1" id="KW-0812">Transmembrane</keyword>
<name>A0ABY5E8U4_9BACT</name>
<dbReference type="RefSeq" id="WP_254577375.1">
    <property type="nucleotide sequence ID" value="NZ_CP100595.1"/>
</dbReference>